<dbReference type="InterPro" id="IPR054594">
    <property type="entry name" value="Lon_lid"/>
</dbReference>
<evidence type="ECO:0000256" key="8">
    <source>
        <dbReference type="ARBA" id="ARBA00023128"/>
    </source>
</evidence>
<evidence type="ECO:0000313" key="17">
    <source>
        <dbReference type="Proteomes" id="UP000478008"/>
    </source>
</evidence>
<comment type="similarity">
    <text evidence="10 11 12">Belongs to the peptidase S16 family.</text>
</comment>
<dbReference type="EC" id="3.4.21.53" evidence="10"/>
<dbReference type="InterPro" id="IPR027417">
    <property type="entry name" value="P-loop_NTPase"/>
</dbReference>
<dbReference type="Pfam" id="PF02190">
    <property type="entry name" value="LON_substr_bdg"/>
    <property type="match status" value="1"/>
</dbReference>
<feature type="domain" description="Lon N-terminal" evidence="15">
    <location>
        <begin position="221"/>
        <end position="512"/>
    </location>
</feature>
<keyword evidence="4 10" id="KW-0378">Hydrolase</keyword>
<name>A0A7D9CVX9_DEKBR</name>
<dbReference type="SUPFAM" id="SSF54211">
    <property type="entry name" value="Ribosomal protein S5 domain 2-like"/>
    <property type="match status" value="1"/>
</dbReference>
<dbReference type="GO" id="GO:0003697">
    <property type="term" value="F:single-stranded DNA binding"/>
    <property type="evidence" value="ECO:0007669"/>
    <property type="project" value="TreeGrafter"/>
</dbReference>
<evidence type="ECO:0000256" key="9">
    <source>
        <dbReference type="ARBA" id="ARBA00050665"/>
    </source>
</evidence>
<dbReference type="Gene3D" id="3.40.50.300">
    <property type="entry name" value="P-loop containing nucleotide triphosphate hydrolases"/>
    <property type="match status" value="1"/>
</dbReference>
<keyword evidence="2 10" id="KW-0645">Protease</keyword>
<dbReference type="InterPro" id="IPR014721">
    <property type="entry name" value="Ribsml_uS5_D2-typ_fold_subgr"/>
</dbReference>
<dbReference type="Gene3D" id="2.30.130.40">
    <property type="entry name" value="LON domain-like"/>
    <property type="match status" value="1"/>
</dbReference>
<feature type="active site" evidence="10 11">
    <location>
        <position position="1118"/>
    </location>
</feature>
<evidence type="ECO:0000256" key="10">
    <source>
        <dbReference type="HAMAP-Rule" id="MF_03120"/>
    </source>
</evidence>
<feature type="compositionally biased region" description="Low complexity" evidence="13">
    <location>
        <begin position="176"/>
        <end position="199"/>
    </location>
</feature>
<evidence type="ECO:0000259" key="15">
    <source>
        <dbReference type="PROSITE" id="PS51787"/>
    </source>
</evidence>
<dbReference type="Gene3D" id="1.10.8.60">
    <property type="match status" value="1"/>
</dbReference>
<gene>
    <name evidence="10 16" type="primary">PIM1</name>
    <name evidence="16" type="ORF">DEBR0S1_32660G</name>
</gene>
<dbReference type="Gene3D" id="1.20.58.1480">
    <property type="match status" value="1"/>
</dbReference>
<dbReference type="GO" id="GO:0070407">
    <property type="term" value="P:oxidation-dependent protein catabolic process"/>
    <property type="evidence" value="ECO:0007669"/>
    <property type="project" value="UniProtKB-UniRule"/>
</dbReference>
<comment type="subcellular location">
    <subcellularLocation>
        <location evidence="1 10">Mitochondrion matrix</location>
    </subcellularLocation>
</comment>
<dbReference type="GO" id="GO:0043565">
    <property type="term" value="F:sequence-specific DNA binding"/>
    <property type="evidence" value="ECO:0007669"/>
    <property type="project" value="UniProtKB-UniRule"/>
</dbReference>
<keyword evidence="5 10" id="KW-0720">Serine protease</keyword>
<evidence type="ECO:0000259" key="14">
    <source>
        <dbReference type="PROSITE" id="PS51786"/>
    </source>
</evidence>
<keyword evidence="7 10" id="KW-0238">DNA-binding</keyword>
<dbReference type="InterPro" id="IPR003959">
    <property type="entry name" value="ATPase_AAA_core"/>
</dbReference>
<feature type="compositionally biased region" description="Basic and acidic residues" evidence="13">
    <location>
        <begin position="933"/>
        <end position="943"/>
    </location>
</feature>
<comment type="catalytic activity">
    <reaction evidence="9 10">
        <text>Hydrolysis of proteins in presence of ATP.</text>
        <dbReference type="EC" id="3.4.21.53"/>
    </reaction>
</comment>
<dbReference type="GO" id="GO:0005759">
    <property type="term" value="C:mitochondrial matrix"/>
    <property type="evidence" value="ECO:0007669"/>
    <property type="project" value="UniProtKB-SubCell"/>
</dbReference>
<dbReference type="CDD" id="cd19500">
    <property type="entry name" value="RecA-like_Lon"/>
    <property type="match status" value="1"/>
</dbReference>
<dbReference type="PANTHER" id="PTHR43718:SF2">
    <property type="entry name" value="LON PROTEASE HOMOLOG, MITOCHONDRIAL"/>
    <property type="match status" value="1"/>
</dbReference>
<dbReference type="GO" id="GO:0004176">
    <property type="term" value="F:ATP-dependent peptidase activity"/>
    <property type="evidence" value="ECO:0007669"/>
    <property type="project" value="UniProtKB-UniRule"/>
</dbReference>
<dbReference type="FunFam" id="3.40.50.300:FF:000021">
    <property type="entry name" value="Lon protease homolog"/>
    <property type="match status" value="1"/>
</dbReference>
<evidence type="ECO:0000256" key="13">
    <source>
        <dbReference type="SAM" id="MobiDB-lite"/>
    </source>
</evidence>
<keyword evidence="6 10" id="KW-0067">ATP-binding</keyword>
<reference evidence="16 17" key="1">
    <citation type="submission" date="2019-07" db="EMBL/GenBank/DDBJ databases">
        <authorList>
            <person name="Friedrich A."/>
            <person name="Schacherer J."/>
        </authorList>
    </citation>
    <scope>NUCLEOTIDE SEQUENCE [LARGE SCALE GENOMIC DNA]</scope>
</reference>
<dbReference type="InterPro" id="IPR027503">
    <property type="entry name" value="Lonm_euk"/>
</dbReference>
<dbReference type="InterPro" id="IPR003593">
    <property type="entry name" value="AAA+_ATPase"/>
</dbReference>
<feature type="compositionally biased region" description="Basic and acidic residues" evidence="13">
    <location>
        <begin position="348"/>
        <end position="359"/>
    </location>
</feature>
<keyword evidence="17" id="KW-1185">Reference proteome</keyword>
<dbReference type="Gene3D" id="3.30.230.10">
    <property type="match status" value="1"/>
</dbReference>
<dbReference type="Pfam" id="PF00004">
    <property type="entry name" value="AAA"/>
    <property type="match status" value="1"/>
</dbReference>
<feature type="active site" evidence="10 11">
    <location>
        <position position="1075"/>
    </location>
</feature>
<feature type="compositionally biased region" description="Basic and acidic residues" evidence="13">
    <location>
        <begin position="202"/>
        <end position="213"/>
    </location>
</feature>
<dbReference type="GO" id="GO:0051131">
    <property type="term" value="P:chaperone-mediated protein complex assembly"/>
    <property type="evidence" value="ECO:0007669"/>
    <property type="project" value="UniProtKB-UniRule"/>
</dbReference>
<dbReference type="SMR" id="A0A7D9CVX9"/>
<dbReference type="GO" id="GO:0004252">
    <property type="term" value="F:serine-type endopeptidase activity"/>
    <property type="evidence" value="ECO:0007669"/>
    <property type="project" value="UniProtKB-UniRule"/>
</dbReference>
<dbReference type="InterPro" id="IPR004815">
    <property type="entry name" value="Lon_bac/euk-typ"/>
</dbReference>
<dbReference type="InterPro" id="IPR015947">
    <property type="entry name" value="PUA-like_sf"/>
</dbReference>
<evidence type="ECO:0000313" key="16">
    <source>
        <dbReference type="EMBL" id="VUG17077.1"/>
    </source>
</evidence>
<keyword evidence="3 10" id="KW-0547">Nucleotide-binding</keyword>
<evidence type="ECO:0000256" key="11">
    <source>
        <dbReference type="PROSITE-ProRule" id="PRU01122"/>
    </source>
</evidence>
<keyword evidence="8 10" id="KW-0496">Mitochondrion</keyword>
<comment type="subunit">
    <text evidence="10">Homohexamer or homoheptamer. Organized in a ring with a central cavity.</text>
</comment>
<dbReference type="PROSITE" id="PS01046">
    <property type="entry name" value="LON_SER"/>
    <property type="match status" value="1"/>
</dbReference>
<comment type="function">
    <text evidence="10">ATP-dependent serine protease that mediates the selective degradation of misfolded, unassembled or oxidatively damaged polypeptides as well as certain short-lived regulatory proteins in the mitochondrial matrix. May also have a chaperone function in the assembly of inner membrane protein complexes. Participates in the regulation of mitochondrial gene expression and in the maintenance of the integrity of the mitochondrial genome. Binds to mitochondrial DNA in a site-specific manner.</text>
</comment>
<accession>A0A7D9CVX9</accession>
<dbReference type="InterPro" id="IPR008268">
    <property type="entry name" value="Peptidase_S16_AS"/>
</dbReference>
<evidence type="ECO:0000256" key="1">
    <source>
        <dbReference type="ARBA" id="ARBA00004305"/>
    </source>
</evidence>
<dbReference type="PROSITE" id="PS51786">
    <property type="entry name" value="LON_PROTEOLYTIC"/>
    <property type="match status" value="1"/>
</dbReference>
<dbReference type="InterPro" id="IPR046336">
    <property type="entry name" value="Lon_prtase_N_sf"/>
</dbReference>
<dbReference type="PANTHER" id="PTHR43718">
    <property type="entry name" value="LON PROTEASE"/>
    <property type="match status" value="1"/>
</dbReference>
<dbReference type="GO" id="GO:0016887">
    <property type="term" value="F:ATP hydrolysis activity"/>
    <property type="evidence" value="ECO:0007669"/>
    <property type="project" value="UniProtKB-UniRule"/>
</dbReference>
<evidence type="ECO:0000256" key="3">
    <source>
        <dbReference type="ARBA" id="ARBA00022741"/>
    </source>
</evidence>
<dbReference type="HAMAP" id="MF_03120">
    <property type="entry name" value="lonm_euk"/>
    <property type="match status" value="1"/>
</dbReference>
<feature type="compositionally biased region" description="Basic and acidic residues" evidence="13">
    <location>
        <begin position="120"/>
        <end position="147"/>
    </location>
</feature>
<dbReference type="InterPro" id="IPR020568">
    <property type="entry name" value="Ribosomal_Su5_D2-typ_SF"/>
</dbReference>
<dbReference type="Gene3D" id="1.20.5.5270">
    <property type="match status" value="1"/>
</dbReference>
<feature type="region of interest" description="Disordered" evidence="13">
    <location>
        <begin position="119"/>
        <end position="213"/>
    </location>
</feature>
<dbReference type="InterPro" id="IPR003111">
    <property type="entry name" value="Lon_prtase_N"/>
</dbReference>
<dbReference type="SUPFAM" id="SSF52540">
    <property type="entry name" value="P-loop containing nucleoside triphosphate hydrolases"/>
    <property type="match status" value="1"/>
</dbReference>
<feature type="region of interest" description="Disordered" evidence="13">
    <location>
        <begin position="881"/>
        <end position="943"/>
    </location>
</feature>
<proteinExistence type="inferred from homology"/>
<dbReference type="SMART" id="SM00382">
    <property type="entry name" value="AAA"/>
    <property type="match status" value="1"/>
</dbReference>
<evidence type="ECO:0000256" key="2">
    <source>
        <dbReference type="ARBA" id="ARBA00022670"/>
    </source>
</evidence>
<dbReference type="NCBIfam" id="TIGR00763">
    <property type="entry name" value="lon"/>
    <property type="match status" value="1"/>
</dbReference>
<evidence type="ECO:0000256" key="4">
    <source>
        <dbReference type="ARBA" id="ARBA00022801"/>
    </source>
</evidence>
<dbReference type="PROSITE" id="PS51787">
    <property type="entry name" value="LON_N"/>
    <property type="match status" value="1"/>
</dbReference>
<evidence type="ECO:0000256" key="5">
    <source>
        <dbReference type="ARBA" id="ARBA00022825"/>
    </source>
</evidence>
<dbReference type="Pfam" id="PF05362">
    <property type="entry name" value="Lon_C"/>
    <property type="match status" value="1"/>
</dbReference>
<dbReference type="FunFam" id="1.20.5.5270:FF:000001">
    <property type="entry name" value="Lon protease homolog, mitochondrial"/>
    <property type="match status" value="1"/>
</dbReference>
<dbReference type="GO" id="GO:0005524">
    <property type="term" value="F:ATP binding"/>
    <property type="evidence" value="ECO:0007669"/>
    <property type="project" value="UniProtKB-UniRule"/>
</dbReference>
<dbReference type="GO" id="GO:0007005">
    <property type="term" value="P:mitochondrion organization"/>
    <property type="evidence" value="ECO:0007669"/>
    <property type="project" value="TreeGrafter"/>
</dbReference>
<feature type="compositionally biased region" description="Basic and acidic residues" evidence="13">
    <location>
        <begin position="890"/>
        <end position="909"/>
    </location>
</feature>
<protein>
    <recommendedName>
        <fullName evidence="10">Lon protease homolog, mitochondrial</fullName>
        <ecNumber evidence="10">3.4.21.53</ecNumber>
    </recommendedName>
</protein>
<dbReference type="GO" id="GO:0006515">
    <property type="term" value="P:protein quality control for misfolded or incompletely synthesized proteins"/>
    <property type="evidence" value="ECO:0007669"/>
    <property type="project" value="UniProtKB-UniRule"/>
</dbReference>
<feature type="binding site" evidence="10">
    <location>
        <begin position="664"/>
        <end position="671"/>
    </location>
    <ligand>
        <name>ATP</name>
        <dbReference type="ChEBI" id="CHEBI:30616"/>
    </ligand>
</feature>
<dbReference type="GO" id="GO:0034599">
    <property type="term" value="P:cellular response to oxidative stress"/>
    <property type="evidence" value="ECO:0007669"/>
    <property type="project" value="UniProtKB-UniRule"/>
</dbReference>
<dbReference type="SUPFAM" id="SSF88697">
    <property type="entry name" value="PUA domain-like"/>
    <property type="match status" value="1"/>
</dbReference>
<organism evidence="16 17">
    <name type="scientific">Dekkera bruxellensis</name>
    <name type="common">Brettanomyces custersii</name>
    <dbReference type="NCBI Taxonomy" id="5007"/>
    <lineage>
        <taxon>Eukaryota</taxon>
        <taxon>Fungi</taxon>
        <taxon>Dikarya</taxon>
        <taxon>Ascomycota</taxon>
        <taxon>Saccharomycotina</taxon>
        <taxon>Pichiomycetes</taxon>
        <taxon>Pichiales</taxon>
        <taxon>Pichiaceae</taxon>
        <taxon>Brettanomyces</taxon>
    </lineage>
</organism>
<dbReference type="InterPro" id="IPR027065">
    <property type="entry name" value="Lon_Prtase"/>
</dbReference>
<dbReference type="Pfam" id="PF22667">
    <property type="entry name" value="Lon_lid"/>
    <property type="match status" value="1"/>
</dbReference>
<evidence type="ECO:0000256" key="6">
    <source>
        <dbReference type="ARBA" id="ARBA00022840"/>
    </source>
</evidence>
<evidence type="ECO:0000256" key="7">
    <source>
        <dbReference type="ARBA" id="ARBA00023125"/>
    </source>
</evidence>
<dbReference type="Proteomes" id="UP000478008">
    <property type="component" value="Unassembled WGS sequence"/>
</dbReference>
<dbReference type="SMART" id="SM00464">
    <property type="entry name" value="LON"/>
    <property type="match status" value="1"/>
</dbReference>
<dbReference type="PRINTS" id="PR00830">
    <property type="entry name" value="ENDOLAPTASE"/>
</dbReference>
<feature type="domain" description="Lon proteolytic" evidence="14">
    <location>
        <begin position="983"/>
        <end position="1169"/>
    </location>
</feature>
<feature type="compositionally biased region" description="Basic and acidic residues" evidence="13">
    <location>
        <begin position="368"/>
        <end position="394"/>
    </location>
</feature>
<feature type="region of interest" description="Disordered" evidence="13">
    <location>
        <begin position="348"/>
        <end position="394"/>
    </location>
</feature>
<evidence type="ECO:0000256" key="12">
    <source>
        <dbReference type="RuleBase" id="RU000591"/>
    </source>
</evidence>
<dbReference type="EMBL" id="CABFWN010000001">
    <property type="protein sequence ID" value="VUG17077.1"/>
    <property type="molecule type" value="Genomic_DNA"/>
</dbReference>
<dbReference type="InterPro" id="IPR008269">
    <property type="entry name" value="Lon_proteolytic"/>
</dbReference>
<dbReference type="AlphaFoldDB" id="A0A7D9CVX9"/>
<sequence>MLRASSLTTRRGANLMLKAVPLIVRSSTTLALRRYASGLSNFQSRAVLSKVLSQESSQGRLSFKGGNFFTPFNAEKRKKLTPATYEDFLPHSNNPSFLTVRSPFNHLQNIDRSIYLDLSADGKENPSNDDGKETEPSTKEKQDKEKEKDEEDSKDETDSQKPDSSVKSSRGKGRSKAASSGAGASSSSSAGSGSDAFGSGHDGVKGGKDKEPNISEVYPRVIGLPISQRPLIPGFYKALVITDINVIKAIKDALNHKNPYIGCFLFKDPEMTGDVITSKDQVYQTGVLAQITSNLYAKDNKTGIESLTAVLYAHKRIRLDSLYPPKSDTATHVAENGEKHTKQVIEGITGEKEGDEPRKPSHKASVRKIQDKKLEPTEVLEKAEGAQLPSHRDALPDEPAQDEYLKKYPISLVGVSDVLDQKYDKNDPLINSLTASTLETLKKMATMNKQFNDELATFSASLHSDIYSCPSNLADFAAAVTAGKSNDVQEILETTDVKKRLKLSLVLLKKELANKEMQMKLDKELDDRIMKRQRTYRLAEQLKLIKEQIGTSDGRDALIKKYDNRVKKLNMPPEVKKVYAEEIDKLKTLEPMMSEYAVSKNYLDWLTQLPWGIESKDCFSVERAKNILNEDHYGLQDVKNRILEFVAVGKLANKVKGKILCFCGPPGVGKTSIGRSIAKSLNRKFYRISFGGLNDVSEIKGHRRTYVGASPGRIVQALRRSQTDNPLIMIDEIDKISTQGANNGNPAATLLELLDPEQNSKFLDNFMDVPIDLSKVLFVCTANNWETILPPILDRMEMIHIPGYTDNEKLQIAEKYLNKKIKKETGLENANINVTKPALEALVKYYCRESGVRSLKKALEKIYRKAALQLVEEIGDPAGSEAELAVSASESDKSKETNVEKENERKEEVAADLQTTSPEGKPAEKTLSANGEKPNENVSKGKEKTPEITKLIIPDDFKLDITPKNLSKYVGPPVFTSDRMYMTPPPGIVMGLAYSSMSGAAMYFETALVRSLKIAAAGKLEMTGHLGDVLKESADLAYSVAKNILSQRFPDNRFFERAYIHMNCPEGGISKDGPSAGITMTTAFLSLALNHPIPGDVAMTGEISLGGKVLPIGGLREKTLAARRCGIKTMIIPKSDLPEWDEVPEQLKEGIDVHFVDWYSEVFDLLFKDVTPEKGNNVWKEEFSKRESPLGIPGDMMQTQERPRI</sequence>